<proteinExistence type="predicted"/>
<evidence type="ECO:0000256" key="4">
    <source>
        <dbReference type="SAM" id="Coils"/>
    </source>
</evidence>
<dbReference type="Proteomes" id="UP001626550">
    <property type="component" value="Unassembled WGS sequence"/>
</dbReference>
<gene>
    <name evidence="7" type="primary">CCDC96</name>
    <name evidence="7" type="ORF">Ciccas_007798</name>
</gene>
<dbReference type="GO" id="GO:0005929">
    <property type="term" value="C:cilium"/>
    <property type="evidence" value="ECO:0007669"/>
    <property type="project" value="UniProtKB-SubCell"/>
</dbReference>
<evidence type="ECO:0000256" key="3">
    <source>
        <dbReference type="ARBA" id="ARBA00023273"/>
    </source>
</evidence>
<evidence type="ECO:0000256" key="2">
    <source>
        <dbReference type="ARBA" id="ARBA00023054"/>
    </source>
</evidence>
<evidence type="ECO:0000256" key="1">
    <source>
        <dbReference type="ARBA" id="ARBA00004138"/>
    </source>
</evidence>
<keyword evidence="8" id="KW-1185">Reference proteome</keyword>
<dbReference type="PANTHER" id="PTHR15654:SF1">
    <property type="entry name" value="COILED-COIL DOMAIN-CONTAINING PROTEIN 96"/>
    <property type="match status" value="1"/>
</dbReference>
<evidence type="ECO:0000313" key="8">
    <source>
        <dbReference type="Proteomes" id="UP001626550"/>
    </source>
</evidence>
<protein>
    <submittedName>
        <fullName evidence="7">Coiled-coil domain-containing protein 96</fullName>
    </submittedName>
</protein>
<comment type="subcellular location">
    <subcellularLocation>
        <location evidence="1">Cell projection</location>
        <location evidence="1">Cilium</location>
    </subcellularLocation>
</comment>
<dbReference type="AlphaFoldDB" id="A0ABD2Q224"/>
<comment type="caution">
    <text evidence="7">The sequence shown here is derived from an EMBL/GenBank/DDBJ whole genome shotgun (WGS) entry which is preliminary data.</text>
</comment>
<feature type="compositionally biased region" description="Polar residues" evidence="5">
    <location>
        <begin position="107"/>
        <end position="120"/>
    </location>
</feature>
<evidence type="ECO:0000259" key="6">
    <source>
        <dbReference type="Pfam" id="PF13870"/>
    </source>
</evidence>
<accession>A0ABD2Q224</accession>
<dbReference type="PANTHER" id="PTHR15654">
    <property type="entry name" value="COILED-COIL DOMAIN-CONTAINING PROTEIN 113-RELATED"/>
    <property type="match status" value="1"/>
</dbReference>
<organism evidence="7 8">
    <name type="scientific">Cichlidogyrus casuarinus</name>
    <dbReference type="NCBI Taxonomy" id="1844966"/>
    <lineage>
        <taxon>Eukaryota</taxon>
        <taxon>Metazoa</taxon>
        <taxon>Spiralia</taxon>
        <taxon>Lophotrochozoa</taxon>
        <taxon>Platyhelminthes</taxon>
        <taxon>Monogenea</taxon>
        <taxon>Monopisthocotylea</taxon>
        <taxon>Dactylogyridea</taxon>
        <taxon>Ancyrocephalidae</taxon>
        <taxon>Cichlidogyrus</taxon>
    </lineage>
</organism>
<keyword evidence="2 4" id="KW-0175">Coiled coil</keyword>
<dbReference type="Pfam" id="PF13870">
    <property type="entry name" value="CCDC113_CCDC96_CC"/>
    <property type="match status" value="1"/>
</dbReference>
<dbReference type="InterPro" id="IPR025254">
    <property type="entry name" value="CCDC113/CCDC96_CC"/>
</dbReference>
<dbReference type="EMBL" id="JBJKFK010001256">
    <property type="protein sequence ID" value="KAL3313599.1"/>
    <property type="molecule type" value="Genomic_DNA"/>
</dbReference>
<reference evidence="7 8" key="1">
    <citation type="submission" date="2024-11" db="EMBL/GenBank/DDBJ databases">
        <title>Adaptive evolution of stress response genes in parasites aligns with host niche diversity.</title>
        <authorList>
            <person name="Hahn C."/>
            <person name="Resl P."/>
        </authorList>
    </citation>
    <scope>NUCLEOTIDE SEQUENCE [LARGE SCALE GENOMIC DNA]</scope>
    <source>
        <strain evidence="7">EGGRZ-B1_66</strain>
        <tissue evidence="7">Body</tissue>
    </source>
</reference>
<name>A0ABD2Q224_9PLAT</name>
<feature type="region of interest" description="Disordered" evidence="5">
    <location>
        <begin position="107"/>
        <end position="128"/>
    </location>
</feature>
<evidence type="ECO:0000256" key="5">
    <source>
        <dbReference type="SAM" id="MobiDB-lite"/>
    </source>
</evidence>
<dbReference type="InterPro" id="IPR051885">
    <property type="entry name" value="CC_CF"/>
</dbReference>
<sequence length="468" mass="54460">MDDNIPVDDNSTAEQAASVLDDVEYEDTSMELKLSAIMNSADDVEIKGATAVSDVEDIDKIPASDKQPEDEVQIETKRLSIYQDVEEAERPQLNDADEDLVTMASERSSICSSNQMGSEKSSSEREMDEYERQTLIETYHSTREEIKSMMLQKSQLVIKIHEYFNRRKAKATENEETSSVDPEMTAMSDVKEKDMEQVKLVMNDLRKELQSRKQNFSEQISTLKNQCEQRQVEVLAASKEFTDYRSKIALQSINSRTCQPFSKQELAALLQTEDRKESILAEIRLEFLRLNNVCNKLNKELTNKEQLAGGLQLIDFEQLKIENQTYNEKIEERMEELNKLKRKVTSTVQVTTHLREKLEAVKEQRSKNKEKLDQLDETLSKKRDKLSKMKQLRNRIKSQNEKLEDECGLLIKPNLLKHYGESTEQVKKLKEKQGMMQYQIAHFRMRNKILQERILKTQRKLHKANLFS</sequence>
<keyword evidence="3" id="KW-0966">Cell projection</keyword>
<feature type="domain" description="CCDC113/CCDC96 coiled-coil" evidence="6">
    <location>
        <begin position="275"/>
        <end position="446"/>
    </location>
</feature>
<evidence type="ECO:0000313" key="7">
    <source>
        <dbReference type="EMBL" id="KAL3313599.1"/>
    </source>
</evidence>
<feature type="coiled-coil region" evidence="4">
    <location>
        <begin position="195"/>
        <end position="233"/>
    </location>
</feature>
<feature type="coiled-coil region" evidence="4">
    <location>
        <begin position="280"/>
        <end position="409"/>
    </location>
</feature>